<dbReference type="Pfam" id="PF10047">
    <property type="entry name" value="DUF2281"/>
    <property type="match status" value="1"/>
</dbReference>
<feature type="domain" description="DUF2281" evidence="1">
    <location>
        <begin position="7"/>
        <end position="73"/>
    </location>
</feature>
<dbReference type="RefSeq" id="WP_016522998.1">
    <property type="nucleotide sequence ID" value="NZ_KE332517.1"/>
</dbReference>
<proteinExistence type="predicted"/>
<dbReference type="InterPro" id="IPR018739">
    <property type="entry name" value="DUF2281"/>
</dbReference>
<dbReference type="AlphaFoldDB" id="A0AA87NR07"/>
<dbReference type="EMBL" id="ATFE01000006">
    <property type="protein sequence ID" value="EPF29254.1"/>
    <property type="molecule type" value="Genomic_DNA"/>
</dbReference>
<protein>
    <recommendedName>
        <fullName evidence="1">DUF2281 domain-containing protein</fullName>
    </recommendedName>
</protein>
<name>A0AA87NR07_TREMD</name>
<organism evidence="2 3">
    <name type="scientific">Treponema medium ATCC 700293</name>
    <dbReference type="NCBI Taxonomy" id="1125700"/>
    <lineage>
        <taxon>Bacteria</taxon>
        <taxon>Pseudomonadati</taxon>
        <taxon>Spirochaetota</taxon>
        <taxon>Spirochaetia</taxon>
        <taxon>Spirochaetales</taxon>
        <taxon>Treponemataceae</taxon>
        <taxon>Treponema</taxon>
    </lineage>
</organism>
<comment type="caution">
    <text evidence="2">The sequence shown here is derived from an EMBL/GenBank/DDBJ whole genome shotgun (WGS) entry which is preliminary data.</text>
</comment>
<evidence type="ECO:0000313" key="3">
    <source>
        <dbReference type="Proteomes" id="UP000014634"/>
    </source>
</evidence>
<accession>A0AA87NR07</accession>
<gene>
    <name evidence="2" type="ORF">HMPREF9195_01039</name>
</gene>
<evidence type="ECO:0000259" key="1">
    <source>
        <dbReference type="Pfam" id="PF10047"/>
    </source>
</evidence>
<sequence length="74" mass="8564">MVLYNSLEKKLKLLPQTALEEISSYVDYILFKFTTLEKNASSQSQKKGFGCLKDIPCKMSPDFDEPIEEFAEYM</sequence>
<evidence type="ECO:0000313" key="2">
    <source>
        <dbReference type="EMBL" id="EPF29254.1"/>
    </source>
</evidence>
<reference evidence="2 3" key="1">
    <citation type="submission" date="2013-04" db="EMBL/GenBank/DDBJ databases">
        <title>The Genome Sequence of Treponema medium ATCC 700293.</title>
        <authorList>
            <consortium name="The Broad Institute Genomics Platform"/>
            <person name="Earl A."/>
            <person name="Ward D."/>
            <person name="Feldgarden M."/>
            <person name="Gevers D."/>
            <person name="Leonetti C."/>
            <person name="Blanton J.M."/>
            <person name="Dewhirst F.E."/>
            <person name="Izard J."/>
            <person name="Walker B."/>
            <person name="Young S."/>
            <person name="Zeng Q."/>
            <person name="Gargeya S."/>
            <person name="Fitzgerald M."/>
            <person name="Haas B."/>
            <person name="Abouelleil A."/>
            <person name="Allen A.W."/>
            <person name="Alvarado L."/>
            <person name="Arachchi H.M."/>
            <person name="Berlin A.M."/>
            <person name="Chapman S.B."/>
            <person name="Gainer-Dewar J."/>
            <person name="Goldberg J."/>
            <person name="Griggs A."/>
            <person name="Gujja S."/>
            <person name="Hansen M."/>
            <person name="Howarth C."/>
            <person name="Imamovic A."/>
            <person name="Ireland A."/>
            <person name="Larimer J."/>
            <person name="McCowan C."/>
            <person name="Murphy C."/>
            <person name="Pearson M."/>
            <person name="Poon T.W."/>
            <person name="Priest M."/>
            <person name="Roberts A."/>
            <person name="Saif S."/>
            <person name="Shea T."/>
            <person name="Sisk P."/>
            <person name="Sykes S."/>
            <person name="Wortman J."/>
            <person name="Nusbaum C."/>
            <person name="Birren B."/>
        </authorList>
    </citation>
    <scope>NUCLEOTIDE SEQUENCE [LARGE SCALE GENOMIC DNA]</scope>
    <source>
        <strain evidence="2 3">ATCC 700293</strain>
    </source>
</reference>
<dbReference type="Proteomes" id="UP000014634">
    <property type="component" value="Unassembled WGS sequence"/>
</dbReference>